<name>A0A1G4NUC1_9FLOR</name>
<keyword evidence="1" id="KW-0934">Plastid</keyword>
<protein>
    <submittedName>
        <fullName evidence="1">Uncharacterized protein</fullName>
    </submittedName>
</protein>
<keyword evidence="1" id="KW-0150">Chloroplast</keyword>
<dbReference type="GeneID" id="29999121"/>
<evidence type="ECO:0000313" key="1">
    <source>
        <dbReference type="EMBL" id="SCW22146.1"/>
    </source>
</evidence>
<dbReference type="EMBL" id="LT622867">
    <property type="protein sequence ID" value="SCW22146.1"/>
    <property type="molecule type" value="Genomic_DNA"/>
</dbReference>
<sequence length="354" mass="42870">MDIVIQDNLYNNTSLDYRTISKKEYNLFYLQKRIYQASKECNTELVHSLQKLLISLKSIQRLADIIVHQKLENIPTNSRNIQGIHEQLVLWCLEAEWQAKIYQVYRVRQNHHYTQKWLLYTNFNTIPFQHIDRQYIIDKLQTVSWIKSKLDVCLSRGKFSQICSSKRKLYEHIKITFLIMTILQNGIDWLYYQQKTQNVCSQDYNMEVLYNGLYTLKKYRKSDVWVSKILNQFFHNIGIIYQCLSSICISMNDIISLRNYITLYYRQIAANDIILSIRNVIYHKDYLGRYRLNNFSNYNLILKKLCLMIDSWKNYYNKVFPDFFIQNMMKRINLIIHNWSKKKYIKFNDNSSYI</sequence>
<geneLocation type="chloroplast" evidence="1"/>
<dbReference type="AlphaFoldDB" id="A0A1G4NUC1"/>
<organism evidence="1">
    <name type="scientific">Hommersandiophycus borowitzkae</name>
    <dbReference type="NCBI Taxonomy" id="268573"/>
    <lineage>
        <taxon>Eukaryota</taxon>
        <taxon>Rhodophyta</taxon>
        <taxon>Florideophyceae</taxon>
        <taxon>Nemaliophycidae</taxon>
        <taxon>Nemaliales</taxon>
        <taxon>Liagoraceae</taxon>
        <taxon>Hommersandiophycus</taxon>
    </lineage>
</organism>
<reference evidence="1" key="2">
    <citation type="submission" date="2016-10" db="EMBL/GenBank/DDBJ databases">
        <authorList>
            <person name="de Groot N.N."/>
        </authorList>
    </citation>
    <scope>NUCLEOTIDE SEQUENCE</scope>
    <source>
        <strain evidence="1">HV00480</strain>
    </source>
</reference>
<dbReference type="RefSeq" id="YP_009313892.1">
    <property type="nucleotide sequence ID" value="NC_031659.1"/>
</dbReference>
<accession>A0A1G4NUC1</accession>
<proteinExistence type="predicted"/>
<reference evidence="1" key="1">
    <citation type="submission" date="2016-10" db="EMBL/GenBank/DDBJ databases">
        <title>Chloroplast genomes as a tool to resolve red algal phylogenies: a case study in the Nemaliales.</title>
        <authorList>
            <person name="Costa J.F."/>
            <person name="Lin S.M."/>
            <person name="Macaya E.C."/>
            <person name="Fernandez-Garcia C."/>
            <person name="Verbruggen H."/>
        </authorList>
    </citation>
    <scope>NUCLEOTIDE SEQUENCE</scope>
    <source>
        <strain evidence="1">HV00480</strain>
    </source>
</reference>
<gene>
    <name evidence="1" type="primary">ORF_3</name>
    <name evidence="1" type="ORF">HV00480_100</name>
</gene>